<feature type="region of interest" description="Disordered" evidence="1">
    <location>
        <begin position="1"/>
        <end position="79"/>
    </location>
</feature>
<keyword evidence="3" id="KW-1185">Reference proteome</keyword>
<evidence type="ECO:0000256" key="1">
    <source>
        <dbReference type="SAM" id="MobiDB-lite"/>
    </source>
</evidence>
<proteinExistence type="predicted"/>
<dbReference type="Proteomes" id="UP000654947">
    <property type="component" value="Unassembled WGS sequence"/>
</dbReference>
<feature type="compositionally biased region" description="Basic and acidic residues" evidence="1">
    <location>
        <begin position="28"/>
        <end position="45"/>
    </location>
</feature>
<evidence type="ECO:0000313" key="2">
    <source>
        <dbReference type="EMBL" id="GHD34279.1"/>
    </source>
</evidence>
<sequence>MDSSIGGTLVTCSGIEGCDTPDTNAAEPRGRTDPEAVRFERRDARSSALGVLPPANAAGPAGDLRVDGGARYTRPDGADYLDSASSLLSSVSS</sequence>
<comment type="caution">
    <text evidence="2">The sequence shown here is derived from an EMBL/GenBank/DDBJ whole genome shotgun (WGS) entry which is preliminary data.</text>
</comment>
<reference evidence="2 3" key="1">
    <citation type="journal article" date="2014" name="Int. J. Syst. Evol. Microbiol.">
        <title>Complete genome sequence of Corynebacterium casei LMG S-19264T (=DSM 44701T), isolated from a smear-ripened cheese.</title>
        <authorList>
            <consortium name="US DOE Joint Genome Institute (JGI-PGF)"/>
            <person name="Walter F."/>
            <person name="Albersmeier A."/>
            <person name="Kalinowski J."/>
            <person name="Ruckert C."/>
        </authorList>
    </citation>
    <scope>NUCLEOTIDE SEQUENCE [LARGE SCALE GENOMIC DNA]</scope>
    <source>
        <strain evidence="2 3">KCTC 19473</strain>
    </source>
</reference>
<protein>
    <submittedName>
        <fullName evidence="2">Uncharacterized protein</fullName>
    </submittedName>
</protein>
<gene>
    <name evidence="2" type="ORF">GCM10007147_39740</name>
</gene>
<accession>A0A918XIW7</accession>
<feature type="compositionally biased region" description="Basic and acidic residues" evidence="1">
    <location>
        <begin position="64"/>
        <end position="77"/>
    </location>
</feature>
<name>A0A918XIW7_9ACTN</name>
<evidence type="ECO:0000313" key="3">
    <source>
        <dbReference type="Proteomes" id="UP000654947"/>
    </source>
</evidence>
<dbReference type="EMBL" id="BMXL01000029">
    <property type="protein sequence ID" value="GHD34279.1"/>
    <property type="molecule type" value="Genomic_DNA"/>
</dbReference>
<dbReference type="AlphaFoldDB" id="A0A918XIW7"/>
<organism evidence="2 3">
    <name type="scientific">Nocardiopsis kunsanensis</name>
    <dbReference type="NCBI Taxonomy" id="141693"/>
    <lineage>
        <taxon>Bacteria</taxon>
        <taxon>Bacillati</taxon>
        <taxon>Actinomycetota</taxon>
        <taxon>Actinomycetes</taxon>
        <taxon>Streptosporangiales</taxon>
        <taxon>Nocardiopsidaceae</taxon>
        <taxon>Nocardiopsis</taxon>
    </lineage>
</organism>